<evidence type="ECO:0000313" key="2">
    <source>
        <dbReference type="Proteomes" id="UP000676506"/>
    </source>
</evidence>
<dbReference type="SUPFAM" id="SSF51161">
    <property type="entry name" value="Trimeric LpxA-like enzymes"/>
    <property type="match status" value="1"/>
</dbReference>
<dbReference type="InterPro" id="IPR047324">
    <property type="entry name" value="LbH_gamma_CA-like"/>
</dbReference>
<gene>
    <name evidence="1" type="ORF">J8C06_01665</name>
</gene>
<dbReference type="Gene3D" id="2.160.10.10">
    <property type="entry name" value="Hexapeptide repeat proteins"/>
    <property type="match status" value="1"/>
</dbReference>
<dbReference type="PANTHER" id="PTHR13061">
    <property type="entry name" value="DYNACTIN SUBUNIT P25"/>
    <property type="match status" value="1"/>
</dbReference>
<dbReference type="CDD" id="cd04645">
    <property type="entry name" value="LbH_gamma_CA_like"/>
    <property type="match status" value="1"/>
</dbReference>
<sequence length="184" mass="19295">MAVLAFEQAFPKLEAGVYIAPSADVIGAVEVGRDASIWFNCTVRGDVNHIRIGAETNIQDNSVLHVTGGRFALHIGCRVLVGHRVIAHGCTIGDHCLIGMGAIVLDGAVVGEGSIVAAGAVVPEGMVVPDGSLVAGVPAKVKRPVTDAERQRIAEGVQHYIELKNMYLRATARHTAAPSHHAMP</sequence>
<dbReference type="InterPro" id="IPR001451">
    <property type="entry name" value="Hexapep"/>
</dbReference>
<keyword evidence="2" id="KW-1185">Reference proteome</keyword>
<accession>A0ABX8B8A4</accession>
<dbReference type="EMBL" id="CP072648">
    <property type="protein sequence ID" value="QUW03177.1"/>
    <property type="molecule type" value="Genomic_DNA"/>
</dbReference>
<name>A0ABX8B8A4_9BACT</name>
<dbReference type="Proteomes" id="UP000676506">
    <property type="component" value="Chromosome 1"/>
</dbReference>
<reference evidence="1 2" key="1">
    <citation type="submission" date="2021-03" db="EMBL/GenBank/DDBJ databases">
        <title>Genomic and phenotypic characterization of Chloracidobacterium isolates provides evidence for multiple species.</title>
        <authorList>
            <person name="Saini M.K."/>
            <person name="Costas A.M.G."/>
            <person name="Tank M."/>
            <person name="Bryant D.A."/>
        </authorList>
    </citation>
    <scope>NUCLEOTIDE SEQUENCE [LARGE SCALE GENOMIC DNA]</scope>
    <source>
        <strain evidence="1 2">BV2-C</strain>
    </source>
</reference>
<dbReference type="Pfam" id="PF00132">
    <property type="entry name" value="Hexapep"/>
    <property type="match status" value="1"/>
</dbReference>
<proteinExistence type="predicted"/>
<dbReference type="InterPro" id="IPR011004">
    <property type="entry name" value="Trimer_LpxA-like_sf"/>
</dbReference>
<dbReference type="InterPro" id="IPR050484">
    <property type="entry name" value="Transf_Hexapept/Carb_Anhydrase"/>
</dbReference>
<protein>
    <submittedName>
        <fullName evidence="1">Gamma carbonic anhydrase family protein</fullName>
    </submittedName>
</protein>
<organism evidence="1 2">
    <name type="scientific">Chloracidobacterium validum</name>
    <dbReference type="NCBI Taxonomy" id="2821543"/>
    <lineage>
        <taxon>Bacteria</taxon>
        <taxon>Pseudomonadati</taxon>
        <taxon>Acidobacteriota</taxon>
        <taxon>Terriglobia</taxon>
        <taxon>Terriglobales</taxon>
        <taxon>Acidobacteriaceae</taxon>
        <taxon>Chloracidobacterium</taxon>
    </lineage>
</organism>
<evidence type="ECO:0000313" key="1">
    <source>
        <dbReference type="EMBL" id="QUW03177.1"/>
    </source>
</evidence>
<dbReference type="RefSeq" id="WP_211429068.1">
    <property type="nucleotide sequence ID" value="NZ_CP072648.1"/>
</dbReference>
<dbReference type="PANTHER" id="PTHR13061:SF29">
    <property type="entry name" value="GAMMA CARBONIC ANHYDRASE-LIKE 1, MITOCHONDRIAL-RELATED"/>
    <property type="match status" value="1"/>
</dbReference>